<reference evidence="1 2" key="1">
    <citation type="submission" date="2017-05" db="EMBL/GenBank/DDBJ databases">
        <authorList>
            <person name="Varghese N."/>
            <person name="Submissions S."/>
        </authorList>
    </citation>
    <scope>NUCLEOTIDE SEQUENCE [LARGE SCALE GENOMIC DNA]</scope>
    <source>
        <strain evidence="1 2">SM16</strain>
    </source>
</reference>
<evidence type="ECO:0000313" key="2">
    <source>
        <dbReference type="Proteomes" id="UP001157910"/>
    </source>
</evidence>
<comment type="caution">
    <text evidence="1">The sequence shown here is derived from an EMBL/GenBank/DDBJ whole genome shotgun (WGS) entry which is preliminary data.</text>
</comment>
<sequence length="67" mass="7180">MTPPLTLRACSIHNLSGLEIWPPLRSNVPIFKATCAPEGQAGYFIVRAAMAQEGPPHRGIAVLENGL</sequence>
<name>A0ABY1QT83_9SPHN</name>
<gene>
    <name evidence="1" type="ORF">SAMN06296065_11317</name>
</gene>
<dbReference type="Proteomes" id="UP001157910">
    <property type="component" value="Unassembled WGS sequence"/>
</dbReference>
<evidence type="ECO:0000313" key="1">
    <source>
        <dbReference type="EMBL" id="SMP79440.1"/>
    </source>
</evidence>
<accession>A0ABY1QT83</accession>
<organism evidence="1 2">
    <name type="scientific">Novosphingobium panipatense</name>
    <dbReference type="NCBI Taxonomy" id="428991"/>
    <lineage>
        <taxon>Bacteria</taxon>
        <taxon>Pseudomonadati</taxon>
        <taxon>Pseudomonadota</taxon>
        <taxon>Alphaproteobacteria</taxon>
        <taxon>Sphingomonadales</taxon>
        <taxon>Sphingomonadaceae</taxon>
        <taxon>Novosphingobium</taxon>
    </lineage>
</organism>
<keyword evidence="2" id="KW-1185">Reference proteome</keyword>
<proteinExistence type="predicted"/>
<dbReference type="EMBL" id="FXUI01000013">
    <property type="protein sequence ID" value="SMP79440.1"/>
    <property type="molecule type" value="Genomic_DNA"/>
</dbReference>
<protein>
    <submittedName>
        <fullName evidence="1">Uncharacterized protein</fullName>
    </submittedName>
</protein>